<dbReference type="InterPro" id="IPR000873">
    <property type="entry name" value="AMP-dep_synth/lig_dom"/>
</dbReference>
<dbReference type="InterPro" id="IPR009081">
    <property type="entry name" value="PP-bd_ACP"/>
</dbReference>
<dbReference type="CDD" id="cd17651">
    <property type="entry name" value="A_NRPS_VisG_like"/>
    <property type="match status" value="1"/>
</dbReference>
<dbReference type="Pfam" id="PF00668">
    <property type="entry name" value="Condensation"/>
    <property type="match status" value="2"/>
</dbReference>
<dbReference type="SMART" id="SM00824">
    <property type="entry name" value="PKS_TE"/>
    <property type="match status" value="1"/>
</dbReference>
<dbReference type="PANTHER" id="PTHR45527:SF1">
    <property type="entry name" value="FATTY ACID SYNTHASE"/>
    <property type="match status" value="1"/>
</dbReference>
<dbReference type="Gene3D" id="2.30.38.10">
    <property type="entry name" value="Luciferase, Domain 3"/>
    <property type="match status" value="2"/>
</dbReference>
<evidence type="ECO:0000256" key="3">
    <source>
        <dbReference type="ARBA" id="ARBA00022553"/>
    </source>
</evidence>
<evidence type="ECO:0000259" key="5">
    <source>
        <dbReference type="PROSITE" id="PS50075"/>
    </source>
</evidence>
<dbReference type="FunFam" id="3.30.300.30:FF:000010">
    <property type="entry name" value="Enterobactin synthetase component F"/>
    <property type="match status" value="2"/>
</dbReference>
<dbReference type="PROSITE" id="PS50075">
    <property type="entry name" value="CARRIER"/>
    <property type="match status" value="2"/>
</dbReference>
<dbReference type="FunFam" id="1.10.1200.10:FF:000016">
    <property type="entry name" value="Non-ribosomal peptide synthase"/>
    <property type="match status" value="1"/>
</dbReference>
<feature type="region of interest" description="Disordered" evidence="4">
    <location>
        <begin position="2013"/>
        <end position="2033"/>
    </location>
</feature>
<dbReference type="InterPro" id="IPR001031">
    <property type="entry name" value="Thioesterase"/>
</dbReference>
<dbReference type="InterPro" id="IPR010071">
    <property type="entry name" value="AA_adenyl_dom"/>
</dbReference>
<accession>A0A8J3BVW5</accession>
<name>A0A8J3BVW5_9ACTN</name>
<keyword evidence="3" id="KW-0597">Phosphoprotein</keyword>
<proteinExistence type="predicted"/>
<protein>
    <recommendedName>
        <fullName evidence="5">Carrier domain-containing protein</fullName>
    </recommendedName>
</protein>
<dbReference type="InterPro" id="IPR020806">
    <property type="entry name" value="PKS_PP-bd"/>
</dbReference>
<dbReference type="GO" id="GO:0043041">
    <property type="term" value="P:amino acid activation for nonribosomal peptide biosynthetic process"/>
    <property type="evidence" value="ECO:0007669"/>
    <property type="project" value="TreeGrafter"/>
</dbReference>
<dbReference type="Pfam" id="PF13193">
    <property type="entry name" value="AMP-binding_C"/>
    <property type="match status" value="2"/>
</dbReference>
<dbReference type="InterPro" id="IPR023213">
    <property type="entry name" value="CAT-like_dom_sf"/>
</dbReference>
<dbReference type="InterPro" id="IPR025110">
    <property type="entry name" value="AMP-bd_C"/>
</dbReference>
<dbReference type="InterPro" id="IPR029058">
    <property type="entry name" value="AB_hydrolase_fold"/>
</dbReference>
<dbReference type="InterPro" id="IPR020845">
    <property type="entry name" value="AMP-binding_CS"/>
</dbReference>
<dbReference type="GO" id="GO:0005737">
    <property type="term" value="C:cytoplasm"/>
    <property type="evidence" value="ECO:0007669"/>
    <property type="project" value="TreeGrafter"/>
</dbReference>
<dbReference type="GO" id="GO:0072330">
    <property type="term" value="P:monocarboxylic acid biosynthetic process"/>
    <property type="evidence" value="ECO:0007669"/>
    <property type="project" value="UniProtKB-ARBA"/>
</dbReference>
<sequence>MNQFGLQDILPLSPLQEGILFHHVYDTTAPDIYAVQIVVDLAGALDAAALRAAANGLLRRHANLRAGFRYEGISRPVQIVPRWAETPWQEIDLRDLEPERVPRETERIVAADRARRLDLARPPLLRFTLLLLPGARHRLILTFHHILLDGWSIPLLWGELLALYRAHGDDRGMPPVRPYKDYLSWLAEQDQGAAQRAWRAALDGLSEPTLVAPGLPPAGQPPEQLQATLSEATTASLTEWSRGQGLTLNTVIQAAWALQLARLTGRDDVLAGITVSGRPAELDGIDTMIGLFINTVPLRARLLRGESLTGLLHRLQSEQAALMAHQHLGLAEIQGLAGLGGRAALFDTIVTFENYPARAGSGAAGAELRVTGVQSVDANHYVLSLVAAPGTRLLLRLDHRTDAVSQETAERILTGVVEIVEAVAAAPDQPVGRLLSAAADVRQLPDAAFGRDTAPQVTGLPELFSRVATRDPGAVAVVSDAGTLTYAQLDAHANRLAHQLVAAGVGRETPVVMLLERTAAVPVAVLAVLKAGGFYVPLHDSYPVERMRAAAAEVGGEIILADRWTADRAAAVGLRTILVEVGAEAGADSGPDVPVHPDQAAYVMFTSGSTGTPKGVVVTHRGVAELALDRRWAGGAHERVLMAAARAFDASTYELWIPLLSGGRIVLAPPGRLDVDTIRRTIAAHGVTGGLLTTALFNLIAEEAPEALSGMREVTTGGDAASAEAFRRVLSHCPDLVVTNLYGPTEITMNATHHAVRAGDELGSSVPIGRPMDGTRLYVLDAGLRPVPQGMTGELYLAGAGLARGYAGRAGSTAERFVADRFGPPGARMYRTGDMARWLPGGVLEFAGRADDQVKLRGFRVEPGEVAGVLERHPGVTRAVVLAREDRPGDKRLVAYLTRDSEAEVTAGELTAHASRSLPDYMVPSAFVVLDALPVTANGKLDRHALPAPGPADDGQARAARTPQEQILCGLFADVLGLPEVGADDDLFERGGNSLIATRLVSRVRSTFRVELAIRELFEAPTPARLWQVLDRAGRGRAGVTPTRPLPERVPLSFAQQRLWFLSRVEGANPTYNIPLPLRLTGRLDTAALHAALADVATRHETLRTVIREDGDGPYQVVLDEAAPEPAFVATTEAELDARLAEAAAYRFDLGTEPPWRAWIFRLEPTVHVLLLLVHHIAGDGWSMPLLRRDLAVSYAARCAGRAPEWDPLPVQYADYTLWQRTELGSVEDPDSPIAGQLAYWRAALDGLPEELELPSDRRRPAVSSNRGGMVTFHVPAPLYAAVTALARRNRATVFMVLQAALATLLCRLGAGTDIPIGTPIAGRTDDAIDGLVGFFVNSLVLRTDLAGDPAFDELIAQVRETDLAAYAHQELPFERLVEELNPVRSLARHPLYQVQLALNNNDQAAAAVRGVLPDLEVSAQPVTVDAAKFDLLFSFGDRRTTDGGVDGLLGSLEYSFDLFDRSTAERITRRLLRVLETAVADPSIRVSRIDVLEPQERRRLLAEWNDTTRETPWRPLPEIFEEQAARTPDRPAVIDGDTVLTYAEVNARANRLARLLIGRDAGPESYVAIAVPRSADEVVAVLAAAKTGAAYLPVDPALPAERIDFMLLSARPTVVITTMRHASQMPGEPDARLELDRAETVAQLAAAPAGDVTGRERLGPLLPDHPLYVIYTSGSTGRPKAVVVRAGGIANLLRWQEGVLPGDAAQMVAHFAPVTFDVSVQELFSALLSGKTLVLCPEEVRRNAEQLVDWLDRHGVQELFAPNLVVEAIAEAAEEHQRFLPALRDIIQSGEALLPGRQMRAFHDRVAGRRMHNQYGPTETHVITGWVLPERTADWDAAPDMGGPIANARLYVLDHRLRLLPPGVTGELYIAGAGLGRGYLNRPDMTAERFVADPFAPGRMYRTGDLVRWTPDGRVRFVARADHQVKIRGFRVELGEVEATVARHPSVAQAAVILREDAPGDRRMVAYVVPANGDQPDVGTLRKHVATSLPDYMMPAAFVTLPHLPLTRNGKLDRRALPAPGDGDGTTDRPRTPEEEVLAGLFGEFLGLPSIGVHDDFFASGGHSFLATRLIRRVNAAFGTDLSVRSLFAAPTVAQLAVELGADVDRDAFATLLPLRPRGSRPPLFCVHPGSGTSWCYAGLLGGLPSDEPVYGLQARGLSAPAVLPSSIDEMVADYLAEIRAVTPEGPYRLMGWSFGGLVAHALAVSMQAKGLTVDRLVIVDAYPPALDLPVPERADHDIIAPLLAADFPFDPAELTTDPAAVLSRYAAYLARRDDRLAGLGEQGLRAAMSVYVNNNRLMATFPQGVFDGDLLFLAAGRDTPGVTWSPEVRQRLTAEAWQPFVTGRVERHTVDATHNEMLTDPSAIRDIAAVLARHG</sequence>
<dbReference type="NCBIfam" id="TIGR01733">
    <property type="entry name" value="AA-adenyl-dom"/>
    <property type="match status" value="2"/>
</dbReference>
<feature type="domain" description="Carrier" evidence="5">
    <location>
        <begin position="2030"/>
        <end position="2105"/>
    </location>
</feature>
<reference evidence="6" key="2">
    <citation type="submission" date="2020-09" db="EMBL/GenBank/DDBJ databases">
        <authorList>
            <person name="Sun Q."/>
            <person name="Zhou Y."/>
        </authorList>
    </citation>
    <scope>NUCLEOTIDE SEQUENCE</scope>
    <source>
        <strain evidence="6">CGMCC 4.7299</strain>
    </source>
</reference>
<dbReference type="Gene3D" id="3.40.50.980">
    <property type="match status" value="4"/>
</dbReference>
<dbReference type="CDD" id="cd19540">
    <property type="entry name" value="LCL_NRPS-like"/>
    <property type="match status" value="1"/>
</dbReference>
<dbReference type="GO" id="GO:0044550">
    <property type="term" value="P:secondary metabolite biosynthetic process"/>
    <property type="evidence" value="ECO:0007669"/>
    <property type="project" value="TreeGrafter"/>
</dbReference>
<dbReference type="Pfam" id="PF00550">
    <property type="entry name" value="PP-binding"/>
    <property type="match status" value="2"/>
</dbReference>
<keyword evidence="2" id="KW-0596">Phosphopantetheine</keyword>
<dbReference type="PROSITE" id="PS00455">
    <property type="entry name" value="AMP_BINDING"/>
    <property type="match status" value="2"/>
</dbReference>
<dbReference type="RefSeq" id="WP_189077244.1">
    <property type="nucleotide sequence ID" value="NZ_BMMX01000001.1"/>
</dbReference>
<dbReference type="InterPro" id="IPR001242">
    <property type="entry name" value="Condensation_dom"/>
</dbReference>
<dbReference type="FunFam" id="3.40.50.980:FF:000001">
    <property type="entry name" value="Non-ribosomal peptide synthetase"/>
    <property type="match status" value="1"/>
</dbReference>
<dbReference type="SUPFAM" id="SSF56801">
    <property type="entry name" value="Acetyl-CoA synthetase-like"/>
    <property type="match status" value="2"/>
</dbReference>
<dbReference type="Proteomes" id="UP000656042">
    <property type="component" value="Unassembled WGS sequence"/>
</dbReference>
<dbReference type="SMART" id="SM00823">
    <property type="entry name" value="PKS_PP"/>
    <property type="match status" value="2"/>
</dbReference>
<organism evidence="6 7">
    <name type="scientific">Mangrovihabitans endophyticus</name>
    <dbReference type="NCBI Taxonomy" id="1751298"/>
    <lineage>
        <taxon>Bacteria</taxon>
        <taxon>Bacillati</taxon>
        <taxon>Actinomycetota</taxon>
        <taxon>Actinomycetes</taxon>
        <taxon>Micromonosporales</taxon>
        <taxon>Micromonosporaceae</taxon>
        <taxon>Mangrovihabitans</taxon>
    </lineage>
</organism>
<comment type="caution">
    <text evidence="6">The sequence shown here is derived from an EMBL/GenBank/DDBJ whole genome shotgun (WGS) entry which is preliminary data.</text>
</comment>
<dbReference type="Gene3D" id="3.30.559.30">
    <property type="entry name" value="Nonribosomal peptide synthetase, condensation domain"/>
    <property type="match status" value="2"/>
</dbReference>
<dbReference type="Pfam" id="PF00975">
    <property type="entry name" value="Thioesterase"/>
    <property type="match status" value="1"/>
</dbReference>
<feature type="domain" description="Carrier" evidence="5">
    <location>
        <begin position="959"/>
        <end position="1034"/>
    </location>
</feature>
<comment type="cofactor">
    <cofactor evidence="1">
        <name>pantetheine 4'-phosphate</name>
        <dbReference type="ChEBI" id="CHEBI:47942"/>
    </cofactor>
</comment>
<dbReference type="CDD" id="cd19543">
    <property type="entry name" value="DCL_NRPS"/>
    <property type="match status" value="1"/>
</dbReference>
<gene>
    <name evidence="6" type="ORF">GCM10012284_03780</name>
</gene>
<dbReference type="SUPFAM" id="SSF52777">
    <property type="entry name" value="CoA-dependent acyltransferases"/>
    <property type="match status" value="4"/>
</dbReference>
<reference evidence="6" key="1">
    <citation type="journal article" date="2014" name="Int. J. Syst. Evol. Microbiol.">
        <title>Complete genome sequence of Corynebacterium casei LMG S-19264T (=DSM 44701T), isolated from a smear-ripened cheese.</title>
        <authorList>
            <consortium name="US DOE Joint Genome Institute (JGI-PGF)"/>
            <person name="Walter F."/>
            <person name="Albersmeier A."/>
            <person name="Kalinowski J."/>
            <person name="Ruckert C."/>
        </authorList>
    </citation>
    <scope>NUCLEOTIDE SEQUENCE</scope>
    <source>
        <strain evidence="6">CGMCC 4.7299</strain>
    </source>
</reference>
<evidence type="ECO:0000313" key="7">
    <source>
        <dbReference type="Proteomes" id="UP000656042"/>
    </source>
</evidence>
<dbReference type="InterPro" id="IPR045851">
    <property type="entry name" value="AMP-bd_C_sf"/>
</dbReference>
<dbReference type="PANTHER" id="PTHR45527">
    <property type="entry name" value="NONRIBOSOMAL PEPTIDE SYNTHETASE"/>
    <property type="match status" value="1"/>
</dbReference>
<dbReference type="Gene3D" id="3.40.50.1820">
    <property type="entry name" value="alpha/beta hydrolase"/>
    <property type="match status" value="1"/>
</dbReference>
<evidence type="ECO:0000256" key="2">
    <source>
        <dbReference type="ARBA" id="ARBA00022450"/>
    </source>
</evidence>
<dbReference type="GO" id="GO:0008610">
    <property type="term" value="P:lipid biosynthetic process"/>
    <property type="evidence" value="ECO:0007669"/>
    <property type="project" value="UniProtKB-ARBA"/>
</dbReference>
<dbReference type="InterPro" id="IPR036736">
    <property type="entry name" value="ACP-like_sf"/>
</dbReference>
<dbReference type="FunFam" id="2.30.38.10:FF:000001">
    <property type="entry name" value="Non-ribosomal peptide synthetase PvdI"/>
    <property type="match status" value="2"/>
</dbReference>
<dbReference type="SUPFAM" id="SSF53474">
    <property type="entry name" value="alpha/beta-Hydrolases"/>
    <property type="match status" value="1"/>
</dbReference>
<dbReference type="Gene3D" id="3.30.559.10">
    <property type="entry name" value="Chloramphenicol acetyltransferase-like domain"/>
    <property type="match status" value="2"/>
</dbReference>
<dbReference type="InterPro" id="IPR020802">
    <property type="entry name" value="TesA-like"/>
</dbReference>
<dbReference type="Gene3D" id="1.10.1200.10">
    <property type="entry name" value="ACP-like"/>
    <property type="match status" value="1"/>
</dbReference>
<evidence type="ECO:0000256" key="1">
    <source>
        <dbReference type="ARBA" id="ARBA00001957"/>
    </source>
</evidence>
<dbReference type="EMBL" id="BMMX01000001">
    <property type="protein sequence ID" value="GGK73152.1"/>
    <property type="molecule type" value="Genomic_DNA"/>
</dbReference>
<dbReference type="SUPFAM" id="SSF47336">
    <property type="entry name" value="ACP-like"/>
    <property type="match status" value="2"/>
</dbReference>
<keyword evidence="7" id="KW-1185">Reference proteome</keyword>
<dbReference type="Gene3D" id="3.30.300.30">
    <property type="match status" value="2"/>
</dbReference>
<dbReference type="GO" id="GO:0031177">
    <property type="term" value="F:phosphopantetheine binding"/>
    <property type="evidence" value="ECO:0007669"/>
    <property type="project" value="InterPro"/>
</dbReference>
<evidence type="ECO:0000256" key="4">
    <source>
        <dbReference type="SAM" id="MobiDB-lite"/>
    </source>
</evidence>
<dbReference type="Pfam" id="PF00501">
    <property type="entry name" value="AMP-binding"/>
    <property type="match status" value="2"/>
</dbReference>
<dbReference type="CDD" id="cd12117">
    <property type="entry name" value="A_NRPS_Srf_like"/>
    <property type="match status" value="1"/>
</dbReference>
<evidence type="ECO:0000313" key="6">
    <source>
        <dbReference type="EMBL" id="GGK73152.1"/>
    </source>
</evidence>
<dbReference type="GO" id="GO:0003824">
    <property type="term" value="F:catalytic activity"/>
    <property type="evidence" value="ECO:0007669"/>
    <property type="project" value="InterPro"/>
</dbReference>